<proteinExistence type="inferred from homology"/>
<evidence type="ECO:0000256" key="4">
    <source>
        <dbReference type="PIRNR" id="PIRNR000446"/>
    </source>
</evidence>
<dbReference type="KEGG" id="led:BBK82_43685"/>
<evidence type="ECO:0000256" key="5">
    <source>
        <dbReference type="PIRSR" id="PIRSR000446-1"/>
    </source>
</evidence>
<dbReference type="SMART" id="SM00827">
    <property type="entry name" value="PKS_AT"/>
    <property type="match status" value="1"/>
</dbReference>
<dbReference type="OrthoDB" id="3543921at2"/>
<dbReference type="AlphaFoldDB" id="A0A1B2HVR4"/>
<feature type="active site" evidence="5">
    <location>
        <position position="88"/>
    </location>
</feature>
<dbReference type="Gene3D" id="3.40.366.10">
    <property type="entry name" value="Malonyl-Coenzyme A Acyl Carrier Protein, domain 2"/>
    <property type="match status" value="1"/>
</dbReference>
<name>A0A1B2HVR4_9PSEU</name>
<dbReference type="GO" id="GO:0005829">
    <property type="term" value="C:cytosol"/>
    <property type="evidence" value="ECO:0007669"/>
    <property type="project" value="TreeGrafter"/>
</dbReference>
<evidence type="ECO:0000313" key="7">
    <source>
        <dbReference type="EMBL" id="ANZ41821.1"/>
    </source>
</evidence>
<sequence>MIGFVFPGQGTVRVGMGGWLRRDPVGAAVVARADELLSEPVSQLCARGPLDKLVDTSHAQPAVIACNLAALAILRERGVEPDIVAGHSVGEISALCAAGVLDVDTALRLVATRARLMADLPETGGMTAVLGLTPQRVEELAAEAAGPGEPLVVGLENAPDHTVVSGATAAVERLVALSGAVGARKVVALKVSNAFHSPLMAGALDGWAEAVRATPMRSPRVPVVPNATGEPTTDLPTIVDALITQLTARVRWTATMRVLADAETLVEVGDSKVLAGLLRGVGASCVSMADPAAVRRLRRPEPAA</sequence>
<dbReference type="EMBL" id="CP016793">
    <property type="protein sequence ID" value="ANZ41821.1"/>
    <property type="molecule type" value="Genomic_DNA"/>
</dbReference>
<dbReference type="InterPro" id="IPR014043">
    <property type="entry name" value="Acyl_transferase_dom"/>
</dbReference>
<evidence type="ECO:0000256" key="2">
    <source>
        <dbReference type="ARBA" id="ARBA00023315"/>
    </source>
</evidence>
<dbReference type="Proteomes" id="UP000093053">
    <property type="component" value="Chromosome"/>
</dbReference>
<dbReference type="GO" id="GO:0006633">
    <property type="term" value="P:fatty acid biosynthetic process"/>
    <property type="evidence" value="ECO:0007669"/>
    <property type="project" value="TreeGrafter"/>
</dbReference>
<feature type="active site" evidence="5">
    <location>
        <position position="196"/>
    </location>
</feature>
<dbReference type="SUPFAM" id="SSF52151">
    <property type="entry name" value="FabD/lysophospholipase-like"/>
    <property type="match status" value="1"/>
</dbReference>
<keyword evidence="1 4" id="KW-0808">Transferase</keyword>
<dbReference type="PANTHER" id="PTHR42681">
    <property type="entry name" value="MALONYL-COA-ACYL CARRIER PROTEIN TRANSACYLASE, MITOCHONDRIAL"/>
    <property type="match status" value="1"/>
</dbReference>
<dbReference type="EC" id="2.3.1.39" evidence="4"/>
<dbReference type="InterPro" id="IPR016035">
    <property type="entry name" value="Acyl_Trfase/lysoPLipase"/>
</dbReference>
<dbReference type="RefSeq" id="WP_065920156.1">
    <property type="nucleotide sequence ID" value="NZ_CP016793.1"/>
</dbReference>
<dbReference type="Pfam" id="PF00698">
    <property type="entry name" value="Acyl_transf_1"/>
    <property type="match status" value="1"/>
</dbReference>
<evidence type="ECO:0000259" key="6">
    <source>
        <dbReference type="SMART" id="SM00827"/>
    </source>
</evidence>
<dbReference type="PANTHER" id="PTHR42681:SF1">
    <property type="entry name" value="MALONYL-COA-ACYL CARRIER PROTEIN TRANSACYLASE, MITOCHONDRIAL"/>
    <property type="match status" value="1"/>
</dbReference>
<comment type="catalytic activity">
    <reaction evidence="3 4">
        <text>holo-[ACP] + malonyl-CoA = malonyl-[ACP] + CoA</text>
        <dbReference type="Rhea" id="RHEA:41792"/>
        <dbReference type="Rhea" id="RHEA-COMP:9623"/>
        <dbReference type="Rhea" id="RHEA-COMP:9685"/>
        <dbReference type="ChEBI" id="CHEBI:57287"/>
        <dbReference type="ChEBI" id="CHEBI:57384"/>
        <dbReference type="ChEBI" id="CHEBI:64479"/>
        <dbReference type="ChEBI" id="CHEBI:78449"/>
        <dbReference type="EC" id="2.3.1.39"/>
    </reaction>
</comment>
<protein>
    <recommendedName>
        <fullName evidence="4">Malonyl CoA-acyl carrier protein transacylase</fullName>
        <ecNumber evidence="4">2.3.1.39</ecNumber>
    </recommendedName>
</protein>
<feature type="domain" description="Malonyl-CoA:ACP transacylase (MAT)" evidence="6">
    <location>
        <begin position="5"/>
        <end position="301"/>
    </location>
</feature>
<dbReference type="InterPro" id="IPR016036">
    <property type="entry name" value="Malonyl_transacylase_ACP-bd"/>
</dbReference>
<evidence type="ECO:0000256" key="3">
    <source>
        <dbReference type="ARBA" id="ARBA00048462"/>
    </source>
</evidence>
<accession>A0A1B2HVR4</accession>
<dbReference type="InterPro" id="IPR001227">
    <property type="entry name" value="Ac_transferase_dom_sf"/>
</dbReference>
<organism evidence="7 8">
    <name type="scientific">Lentzea guizhouensis</name>
    <dbReference type="NCBI Taxonomy" id="1586287"/>
    <lineage>
        <taxon>Bacteria</taxon>
        <taxon>Bacillati</taxon>
        <taxon>Actinomycetota</taxon>
        <taxon>Actinomycetes</taxon>
        <taxon>Pseudonocardiales</taxon>
        <taxon>Pseudonocardiaceae</taxon>
        <taxon>Lentzea</taxon>
    </lineage>
</organism>
<gene>
    <name evidence="7" type="ORF">BBK82_43685</name>
</gene>
<dbReference type="InterPro" id="IPR024925">
    <property type="entry name" value="Malonyl_CoA-ACP_transAc"/>
</dbReference>
<keyword evidence="2 4" id="KW-0012">Acyltransferase</keyword>
<dbReference type="GO" id="GO:0004314">
    <property type="term" value="F:[acyl-carrier-protein] S-malonyltransferase activity"/>
    <property type="evidence" value="ECO:0007669"/>
    <property type="project" value="UniProtKB-EC"/>
</dbReference>
<evidence type="ECO:0000256" key="1">
    <source>
        <dbReference type="ARBA" id="ARBA00022679"/>
    </source>
</evidence>
<dbReference type="SUPFAM" id="SSF55048">
    <property type="entry name" value="Probable ACP-binding domain of malonyl-CoA ACP transacylase"/>
    <property type="match status" value="1"/>
</dbReference>
<dbReference type="InterPro" id="IPR050858">
    <property type="entry name" value="Mal-CoA-ACP_Trans/PKS_FabD"/>
</dbReference>
<keyword evidence="8" id="KW-1185">Reference proteome</keyword>
<dbReference type="Gene3D" id="3.30.70.250">
    <property type="entry name" value="Malonyl-CoA ACP transacylase, ACP-binding"/>
    <property type="match status" value="1"/>
</dbReference>
<dbReference type="PIRSF" id="PIRSF000446">
    <property type="entry name" value="Mct"/>
    <property type="match status" value="1"/>
</dbReference>
<comment type="similarity">
    <text evidence="4">Belongs to the fabD family.</text>
</comment>
<evidence type="ECO:0000313" key="8">
    <source>
        <dbReference type="Proteomes" id="UP000093053"/>
    </source>
</evidence>
<reference evidence="7 8" key="1">
    <citation type="submission" date="2016-07" db="EMBL/GenBank/DDBJ databases">
        <title>Complete genome sequence of the Lentzea guizhouensis DHS C013.</title>
        <authorList>
            <person name="Cao C."/>
        </authorList>
    </citation>
    <scope>NUCLEOTIDE SEQUENCE [LARGE SCALE GENOMIC DNA]</scope>
    <source>
        <strain evidence="7 8">DHS C013</strain>
    </source>
</reference>
<dbReference type="STRING" id="1586287.BBK82_43685"/>